<dbReference type="Gene3D" id="1.10.10.10">
    <property type="entry name" value="Winged helix-like DNA-binding domain superfamily/Winged helix DNA-binding domain"/>
    <property type="match status" value="1"/>
</dbReference>
<evidence type="ECO:0000313" key="6">
    <source>
        <dbReference type="EMBL" id="MBB6546933.1"/>
    </source>
</evidence>
<dbReference type="EMBL" id="JACHMI010000001">
    <property type="protein sequence ID" value="MBB6546933.1"/>
    <property type="molecule type" value="Genomic_DNA"/>
</dbReference>
<dbReference type="FunFam" id="1.10.10.10:FF:000001">
    <property type="entry name" value="LysR family transcriptional regulator"/>
    <property type="match status" value="1"/>
</dbReference>
<comment type="caution">
    <text evidence="6">The sequence shown here is derived from an EMBL/GenBank/DDBJ whole genome shotgun (WGS) entry which is preliminary data.</text>
</comment>
<keyword evidence="7" id="KW-1185">Reference proteome</keyword>
<proteinExistence type="inferred from homology"/>
<dbReference type="InterPro" id="IPR005119">
    <property type="entry name" value="LysR_subst-bd"/>
</dbReference>
<name>A0A7X0NNW2_9ACTN</name>
<dbReference type="GO" id="GO:0032993">
    <property type="term" value="C:protein-DNA complex"/>
    <property type="evidence" value="ECO:0007669"/>
    <property type="project" value="TreeGrafter"/>
</dbReference>
<sequence length="307" mass="34166">MERHEIETFLTLAEELHFRRTAERLGLAQGRVSQIIKKLERRIGASLFDRTSRRVALTPIGQQLHDGLLPAHRQIQRVVDQARSAARGFTGPIRVGFSASWSGEAVIKAADLFQDRHPDAEVHIREVQLNDPLGPMRADEVDLQLTEFPIREPDITVGAVVFTEPRGLMVPARHPFAERLSVSVEDLTQTTLIPMTGEHIPQYWLDAMYPRRTPSGLPIPHGPGATYWQETLSLVGAGKGVSPASLRAAQYFSHPGVVMVPFHDAPPIEYGLLWRASRETARVRAFAEIIRQAAASVQPAACPPKRR</sequence>
<evidence type="ECO:0000313" key="7">
    <source>
        <dbReference type="Proteomes" id="UP000565579"/>
    </source>
</evidence>
<dbReference type="SUPFAM" id="SSF53850">
    <property type="entry name" value="Periplasmic binding protein-like II"/>
    <property type="match status" value="1"/>
</dbReference>
<comment type="similarity">
    <text evidence="1">Belongs to the LysR transcriptional regulatory family.</text>
</comment>
<dbReference type="RefSeq" id="WP_185101665.1">
    <property type="nucleotide sequence ID" value="NZ_BAAAXY010000070.1"/>
</dbReference>
<protein>
    <submittedName>
        <fullName evidence="6">DNA-binding transcriptional LysR family regulator</fullName>
    </submittedName>
</protein>
<evidence type="ECO:0000256" key="2">
    <source>
        <dbReference type="ARBA" id="ARBA00023015"/>
    </source>
</evidence>
<dbReference type="Pfam" id="PF00126">
    <property type="entry name" value="HTH_1"/>
    <property type="match status" value="1"/>
</dbReference>
<gene>
    <name evidence="6" type="ORF">HD593_001728</name>
</gene>
<evidence type="ECO:0000259" key="5">
    <source>
        <dbReference type="PROSITE" id="PS50931"/>
    </source>
</evidence>
<dbReference type="InterPro" id="IPR036390">
    <property type="entry name" value="WH_DNA-bd_sf"/>
</dbReference>
<feature type="domain" description="HTH lysR-type" evidence="5">
    <location>
        <begin position="1"/>
        <end position="58"/>
    </location>
</feature>
<dbReference type="PROSITE" id="PS50931">
    <property type="entry name" value="HTH_LYSR"/>
    <property type="match status" value="1"/>
</dbReference>
<dbReference type="InterPro" id="IPR036388">
    <property type="entry name" value="WH-like_DNA-bd_sf"/>
</dbReference>
<reference evidence="6 7" key="1">
    <citation type="submission" date="2020-08" db="EMBL/GenBank/DDBJ databases">
        <title>Sequencing the genomes of 1000 actinobacteria strains.</title>
        <authorList>
            <person name="Klenk H.-P."/>
        </authorList>
    </citation>
    <scope>NUCLEOTIDE SEQUENCE [LARGE SCALE GENOMIC DNA]</scope>
    <source>
        <strain evidence="6 7">DSM 43768</strain>
    </source>
</reference>
<dbReference type="PANTHER" id="PTHR30346:SF0">
    <property type="entry name" value="HCA OPERON TRANSCRIPTIONAL ACTIVATOR HCAR"/>
    <property type="match status" value="1"/>
</dbReference>
<dbReference type="GO" id="GO:0003677">
    <property type="term" value="F:DNA binding"/>
    <property type="evidence" value="ECO:0007669"/>
    <property type="project" value="UniProtKB-KW"/>
</dbReference>
<organism evidence="6 7">
    <name type="scientific">Nonomuraea rubra</name>
    <dbReference type="NCBI Taxonomy" id="46180"/>
    <lineage>
        <taxon>Bacteria</taxon>
        <taxon>Bacillati</taxon>
        <taxon>Actinomycetota</taxon>
        <taxon>Actinomycetes</taxon>
        <taxon>Streptosporangiales</taxon>
        <taxon>Streptosporangiaceae</taxon>
        <taxon>Nonomuraea</taxon>
    </lineage>
</organism>
<evidence type="ECO:0000256" key="3">
    <source>
        <dbReference type="ARBA" id="ARBA00023125"/>
    </source>
</evidence>
<evidence type="ECO:0000256" key="4">
    <source>
        <dbReference type="ARBA" id="ARBA00023163"/>
    </source>
</evidence>
<keyword evidence="3 6" id="KW-0238">DNA-binding</keyword>
<dbReference type="AlphaFoldDB" id="A0A7X0NNW2"/>
<dbReference type="PRINTS" id="PR00039">
    <property type="entry name" value="HTHLYSR"/>
</dbReference>
<dbReference type="InterPro" id="IPR000847">
    <property type="entry name" value="LysR_HTH_N"/>
</dbReference>
<dbReference type="CDD" id="cd08414">
    <property type="entry name" value="PBP2_LTTR_aromatics_like"/>
    <property type="match status" value="1"/>
</dbReference>
<dbReference type="PANTHER" id="PTHR30346">
    <property type="entry name" value="TRANSCRIPTIONAL DUAL REGULATOR HCAR-RELATED"/>
    <property type="match status" value="1"/>
</dbReference>
<dbReference type="GO" id="GO:0003700">
    <property type="term" value="F:DNA-binding transcription factor activity"/>
    <property type="evidence" value="ECO:0007669"/>
    <property type="project" value="InterPro"/>
</dbReference>
<keyword evidence="2" id="KW-0805">Transcription regulation</keyword>
<dbReference type="SUPFAM" id="SSF46785">
    <property type="entry name" value="Winged helix' DNA-binding domain"/>
    <property type="match status" value="1"/>
</dbReference>
<evidence type="ECO:0000256" key="1">
    <source>
        <dbReference type="ARBA" id="ARBA00009437"/>
    </source>
</evidence>
<keyword evidence="4" id="KW-0804">Transcription</keyword>
<dbReference type="Proteomes" id="UP000565579">
    <property type="component" value="Unassembled WGS sequence"/>
</dbReference>
<dbReference type="Pfam" id="PF03466">
    <property type="entry name" value="LysR_substrate"/>
    <property type="match status" value="1"/>
</dbReference>
<accession>A0A7X0NNW2</accession>
<dbReference type="Gene3D" id="3.40.190.10">
    <property type="entry name" value="Periplasmic binding protein-like II"/>
    <property type="match status" value="2"/>
</dbReference>